<dbReference type="FunFam" id="3.40.50.1820:FF:000024">
    <property type="entry name" value="acyl-coenzyme A thioesterase 4"/>
    <property type="match status" value="1"/>
</dbReference>
<accession>A0A484C4P1</accession>
<dbReference type="Pfam" id="PF04775">
    <property type="entry name" value="Bile_Hydr_Trans"/>
    <property type="match status" value="1"/>
</dbReference>
<dbReference type="Gene3D" id="2.60.40.2240">
    <property type="entry name" value="Acyl-CoA thioester hydrolase/BAAT N-terminal domain"/>
    <property type="match status" value="1"/>
</dbReference>
<dbReference type="Gene3D" id="3.40.50.1820">
    <property type="entry name" value="alpha/beta hydrolase"/>
    <property type="match status" value="1"/>
</dbReference>
<dbReference type="GO" id="GO:0006637">
    <property type="term" value="P:acyl-CoA metabolic process"/>
    <property type="evidence" value="ECO:0007669"/>
    <property type="project" value="InterPro"/>
</dbReference>
<gene>
    <name evidence="5" type="ORF">EPR50_G00229860</name>
</gene>
<dbReference type="InterPro" id="IPR014940">
    <property type="entry name" value="BAAT_C"/>
</dbReference>
<evidence type="ECO:0000256" key="2">
    <source>
        <dbReference type="PIRSR" id="PIRSR016521-1"/>
    </source>
</evidence>
<organism evidence="5 6">
    <name type="scientific">Perca flavescens</name>
    <name type="common">American yellow perch</name>
    <name type="synonym">Morone flavescens</name>
    <dbReference type="NCBI Taxonomy" id="8167"/>
    <lineage>
        <taxon>Eukaryota</taxon>
        <taxon>Metazoa</taxon>
        <taxon>Chordata</taxon>
        <taxon>Craniata</taxon>
        <taxon>Vertebrata</taxon>
        <taxon>Euteleostomi</taxon>
        <taxon>Actinopterygii</taxon>
        <taxon>Neopterygii</taxon>
        <taxon>Teleostei</taxon>
        <taxon>Neoteleostei</taxon>
        <taxon>Acanthomorphata</taxon>
        <taxon>Eupercaria</taxon>
        <taxon>Perciformes</taxon>
        <taxon>Percoidei</taxon>
        <taxon>Percidae</taxon>
        <taxon>Percinae</taxon>
        <taxon>Perca</taxon>
    </lineage>
</organism>
<reference evidence="5 6" key="1">
    <citation type="submission" date="2019-01" db="EMBL/GenBank/DDBJ databases">
        <title>A chromosome-scale genome assembly of the yellow perch, Perca flavescens.</title>
        <authorList>
            <person name="Feron R."/>
            <person name="Morvezen R."/>
            <person name="Bestin A."/>
            <person name="Haffray P."/>
            <person name="Klopp C."/>
            <person name="Zahm M."/>
            <person name="Cabau C."/>
            <person name="Roques C."/>
            <person name="Donnadieu C."/>
            <person name="Bouchez O."/>
            <person name="Christie M."/>
            <person name="Larson W."/>
            <person name="Guiguen Y."/>
        </authorList>
    </citation>
    <scope>NUCLEOTIDE SEQUENCE [LARGE SCALE GENOMIC DNA]</scope>
    <source>
        <strain evidence="5">YP-PL-M2</strain>
        <tissue evidence="5">Blood</tissue>
    </source>
</reference>
<dbReference type="InterPro" id="IPR016662">
    <property type="entry name" value="Acyl-CoA_thioEstase_long-chain"/>
</dbReference>
<protein>
    <recommendedName>
        <fullName evidence="7">Acyl-CoA thioesterase 16</fullName>
    </recommendedName>
</protein>
<dbReference type="InterPro" id="IPR029058">
    <property type="entry name" value="AB_hydrolase_fold"/>
</dbReference>
<dbReference type="Proteomes" id="UP000295070">
    <property type="component" value="Chromosome 23"/>
</dbReference>
<dbReference type="InterPro" id="IPR006862">
    <property type="entry name" value="Thio_Ohase/aa_AcTrfase"/>
</dbReference>
<evidence type="ECO:0000259" key="3">
    <source>
        <dbReference type="Pfam" id="PF04775"/>
    </source>
</evidence>
<dbReference type="EMBL" id="SCKG01000023">
    <property type="protein sequence ID" value="TDG96537.1"/>
    <property type="molecule type" value="Genomic_DNA"/>
</dbReference>
<dbReference type="STRING" id="8167.A0A484C4P1"/>
<feature type="active site" description="Charge relay system" evidence="2">
    <location>
        <position position="239"/>
    </location>
</feature>
<dbReference type="InterPro" id="IPR042490">
    <property type="entry name" value="Thio_Ohase/BAAT_N"/>
</dbReference>
<feature type="active site" description="Charge relay system" evidence="2">
    <location>
        <position position="328"/>
    </location>
</feature>
<dbReference type="GO" id="GO:0047617">
    <property type="term" value="F:fatty acyl-CoA hydrolase activity"/>
    <property type="evidence" value="ECO:0007669"/>
    <property type="project" value="TreeGrafter"/>
</dbReference>
<name>A0A484C4P1_PERFV</name>
<sequence>MSDTVAPMLSVIPSRALVDENFKVVVENLPPGSPVTLHSLHQCEDKHYWEAYGHYTSNHRGTVSVTDDLSFGGTYTGKEAMGLLWSMRPVPGSREGLRLRKRNVCSPLLVNLSVYRGHVVEGFREQAPLASSLTERWYMAPGVQRIQIREKGVRGTLFLPPGPGPFPGLLDMWGGGGGLVEYRSALLGSHGYASLALEYFAPGEMKSADLEFNYFETAFNIVKDHPQVMPDKVGIFGLSLGAILTILLAAESSVVKPSCCVCISGNHLLPRGVTIKEALNMKSPKIRLDENNYEIWRDMGLPIPDDPTHKIDVGRINCPIMLVNGQDDQNWAAVESSDDIAQMMRAAGNLHLLTRLHYPDAGHLIEPPYTPHFRATKFVKDTKEKVILLWGGQTKPHSHAQEDSWKKILAFLEQNLYSSPTLKAKM</sequence>
<comment type="caution">
    <text evidence="5">The sequence shown here is derived from an EMBL/GenBank/DDBJ whole genome shotgun (WGS) entry which is preliminary data.</text>
</comment>
<dbReference type="PIRSF" id="PIRSF016521">
    <property type="entry name" value="Acyl-CoA_hydro"/>
    <property type="match status" value="1"/>
</dbReference>
<proteinExistence type="inferred from homology"/>
<dbReference type="FunFam" id="2.60.40.2240:FF:000002">
    <property type="entry name" value="Acyl-CoA thioesterase 18"/>
    <property type="match status" value="1"/>
</dbReference>
<feature type="domain" description="BAAT/Acyl-CoA thioester hydrolase C-terminal" evidence="4">
    <location>
        <begin position="211"/>
        <end position="417"/>
    </location>
</feature>
<evidence type="ECO:0000256" key="1">
    <source>
        <dbReference type="ARBA" id="ARBA00006538"/>
    </source>
</evidence>
<keyword evidence="6" id="KW-1185">Reference proteome</keyword>
<dbReference type="GO" id="GO:0006631">
    <property type="term" value="P:fatty acid metabolic process"/>
    <property type="evidence" value="ECO:0007669"/>
    <property type="project" value="TreeGrafter"/>
</dbReference>
<feature type="domain" description="Acyl-CoA thioester hydrolase/bile acid-CoA amino acid N-acetyltransferase" evidence="3">
    <location>
        <begin position="19"/>
        <end position="150"/>
    </location>
</feature>
<feature type="active site" description="Charge relay system" evidence="2">
    <location>
        <position position="363"/>
    </location>
</feature>
<evidence type="ECO:0000259" key="4">
    <source>
        <dbReference type="Pfam" id="PF08840"/>
    </source>
</evidence>
<evidence type="ECO:0000313" key="5">
    <source>
        <dbReference type="EMBL" id="TDG96537.1"/>
    </source>
</evidence>
<evidence type="ECO:0000313" key="6">
    <source>
        <dbReference type="Proteomes" id="UP000295070"/>
    </source>
</evidence>
<dbReference type="PANTHER" id="PTHR10824">
    <property type="entry name" value="ACYL-COENZYME A THIOESTERASE-RELATED"/>
    <property type="match status" value="1"/>
</dbReference>
<comment type="similarity">
    <text evidence="1">Belongs to the C/M/P thioester hydrolase family.</text>
</comment>
<dbReference type="PANTHER" id="PTHR10824:SF36">
    <property type="entry name" value="ACYL-COA THIOESTERASE 17-RELATED"/>
    <property type="match status" value="1"/>
</dbReference>
<dbReference type="Pfam" id="PF08840">
    <property type="entry name" value="BAAT_C"/>
    <property type="match status" value="1"/>
</dbReference>
<evidence type="ECO:0008006" key="7">
    <source>
        <dbReference type="Google" id="ProtNLM"/>
    </source>
</evidence>
<dbReference type="AlphaFoldDB" id="A0A484C4P1"/>
<dbReference type="SUPFAM" id="SSF53474">
    <property type="entry name" value="alpha/beta-Hydrolases"/>
    <property type="match status" value="1"/>
</dbReference>